<evidence type="ECO:0008006" key="4">
    <source>
        <dbReference type="Google" id="ProtNLM"/>
    </source>
</evidence>
<name>A0ABV6Q3U3_9FLAO</name>
<sequence length="149" mass="17490">MKKLVLIAVAFFTLNAVAQEQKVKVSTHKNGQKIEKHQESAQVHAKIETQKLIKQLNLTSDQQEKVYTVMLEHFTEEIKRKQELKKIIASKNDDNKAEIKTKVKKHRQEHSEKLVSQLKEILTTEQYEIYNKINSKEQKAKQKVEVRKN</sequence>
<keyword evidence="1" id="KW-0732">Signal</keyword>
<evidence type="ECO:0000256" key="1">
    <source>
        <dbReference type="SAM" id="SignalP"/>
    </source>
</evidence>
<feature type="signal peptide" evidence="1">
    <location>
        <begin position="1"/>
        <end position="18"/>
    </location>
</feature>
<protein>
    <recommendedName>
        <fullName evidence="4">LTXXQ motif family protein</fullName>
    </recommendedName>
</protein>
<evidence type="ECO:0000313" key="2">
    <source>
        <dbReference type="EMBL" id="MFC0602947.1"/>
    </source>
</evidence>
<accession>A0ABV6Q3U3</accession>
<dbReference type="RefSeq" id="WP_386057898.1">
    <property type="nucleotide sequence ID" value="NZ_JBHLTQ010000001.1"/>
</dbReference>
<keyword evidence="3" id="KW-1185">Reference proteome</keyword>
<proteinExistence type="predicted"/>
<gene>
    <name evidence="2" type="ORF">ACFFGA_00140</name>
</gene>
<organism evidence="2 3">
    <name type="scientific">Winogradskyella pulchriflava</name>
    <dbReference type="NCBI Taxonomy" id="1110688"/>
    <lineage>
        <taxon>Bacteria</taxon>
        <taxon>Pseudomonadati</taxon>
        <taxon>Bacteroidota</taxon>
        <taxon>Flavobacteriia</taxon>
        <taxon>Flavobacteriales</taxon>
        <taxon>Flavobacteriaceae</taxon>
        <taxon>Winogradskyella</taxon>
    </lineage>
</organism>
<comment type="caution">
    <text evidence="2">The sequence shown here is derived from an EMBL/GenBank/DDBJ whole genome shotgun (WGS) entry which is preliminary data.</text>
</comment>
<feature type="chain" id="PRO_5045690951" description="LTXXQ motif family protein" evidence="1">
    <location>
        <begin position="19"/>
        <end position="149"/>
    </location>
</feature>
<dbReference type="EMBL" id="JBHLTQ010000001">
    <property type="protein sequence ID" value="MFC0602947.1"/>
    <property type="molecule type" value="Genomic_DNA"/>
</dbReference>
<dbReference type="Gene3D" id="1.20.120.1490">
    <property type="match status" value="1"/>
</dbReference>
<reference evidence="2 3" key="1">
    <citation type="submission" date="2024-09" db="EMBL/GenBank/DDBJ databases">
        <authorList>
            <person name="Sun Q."/>
            <person name="Mori K."/>
        </authorList>
    </citation>
    <scope>NUCLEOTIDE SEQUENCE [LARGE SCALE GENOMIC DNA]</scope>
    <source>
        <strain evidence="2 3">NCAIM B.02481</strain>
    </source>
</reference>
<dbReference type="Proteomes" id="UP001589832">
    <property type="component" value="Unassembled WGS sequence"/>
</dbReference>
<evidence type="ECO:0000313" key="3">
    <source>
        <dbReference type="Proteomes" id="UP001589832"/>
    </source>
</evidence>